<dbReference type="KEGG" id="rbi:RB2501_08210"/>
<dbReference type="eggNOG" id="ENOG50331F5">
    <property type="taxonomic scope" value="Bacteria"/>
</dbReference>
<evidence type="ECO:0000313" key="3">
    <source>
        <dbReference type="Proteomes" id="UP000009049"/>
    </source>
</evidence>
<name>A4CIW2_ROBBH</name>
<proteinExistence type="predicted"/>
<gene>
    <name evidence="2" type="ordered locus">RB2501_08210</name>
</gene>
<reference evidence="2 3" key="1">
    <citation type="journal article" date="2009" name="J. Bacteriol.">
        <title>Complete genome sequence of Robiginitalea biformata HTCC2501.</title>
        <authorList>
            <person name="Oh H.M."/>
            <person name="Giovannoni S.J."/>
            <person name="Lee K."/>
            <person name="Ferriera S."/>
            <person name="Johnson J."/>
            <person name="Cho J.C."/>
        </authorList>
    </citation>
    <scope>NUCLEOTIDE SEQUENCE [LARGE SCALE GENOMIC DNA]</scope>
    <source>
        <strain evidence="3">ATCC BAA-864 / HTCC2501 / KCTC 12146</strain>
    </source>
</reference>
<dbReference type="Proteomes" id="UP000009049">
    <property type="component" value="Chromosome"/>
</dbReference>
<sequence length="116" mass="13823">MGKQKQVVIKEAPLSNNCPECFNQDMTLRFYQKHRFGWLYHRISPEVTRELECNTCKNVIYPVKWTEDIDRSVEYYEKAVRPERARIHFKSSFYVFVLLGICLVGALVYMYVEGLF</sequence>
<dbReference type="AlphaFoldDB" id="A4CIW2"/>
<dbReference type="HOGENOM" id="CLU_2103796_0_0_10"/>
<organism evidence="2 3">
    <name type="scientific">Robiginitalea biformata (strain ATCC BAA-864 / DSM 15991 / KCTC 12146 / HTCC2501)</name>
    <dbReference type="NCBI Taxonomy" id="313596"/>
    <lineage>
        <taxon>Bacteria</taxon>
        <taxon>Pseudomonadati</taxon>
        <taxon>Bacteroidota</taxon>
        <taxon>Flavobacteriia</taxon>
        <taxon>Flavobacteriales</taxon>
        <taxon>Flavobacteriaceae</taxon>
        <taxon>Robiginitalea</taxon>
    </lineage>
</organism>
<keyword evidence="3" id="KW-1185">Reference proteome</keyword>
<keyword evidence="1" id="KW-0812">Transmembrane</keyword>
<keyword evidence="1" id="KW-1133">Transmembrane helix</keyword>
<dbReference type="RefSeq" id="WP_015753626.1">
    <property type="nucleotide sequence ID" value="NC_013222.1"/>
</dbReference>
<dbReference type="STRING" id="313596.RB2501_08210"/>
<accession>A4CIW2</accession>
<dbReference type="EMBL" id="CP001712">
    <property type="protein sequence ID" value="EAR16870.1"/>
    <property type="molecule type" value="Genomic_DNA"/>
</dbReference>
<evidence type="ECO:0000313" key="2">
    <source>
        <dbReference type="EMBL" id="EAR16870.1"/>
    </source>
</evidence>
<feature type="transmembrane region" description="Helical" evidence="1">
    <location>
        <begin position="93"/>
        <end position="112"/>
    </location>
</feature>
<protein>
    <submittedName>
        <fullName evidence="2">Uncharacterized protein</fullName>
    </submittedName>
</protein>
<evidence type="ECO:0000256" key="1">
    <source>
        <dbReference type="SAM" id="Phobius"/>
    </source>
</evidence>
<keyword evidence="1" id="KW-0472">Membrane</keyword>
<dbReference type="OrthoDB" id="1139350at2"/>